<evidence type="ECO:0008006" key="4">
    <source>
        <dbReference type="Google" id="ProtNLM"/>
    </source>
</evidence>
<protein>
    <recommendedName>
        <fullName evidence="4">Lipoprotein</fullName>
    </recommendedName>
</protein>
<accession>V6S8U0</accession>
<dbReference type="PATRIC" id="fig|1107311.3.peg.1192"/>
<reference evidence="3" key="1">
    <citation type="submission" date="2013-09" db="EMBL/GenBank/DDBJ databases">
        <authorList>
            <person name="Zeng Z."/>
            <person name="Chen C."/>
        </authorList>
    </citation>
    <scope>NUCLEOTIDE SEQUENCE [LARGE SCALE GENOMIC DNA]</scope>
    <source>
        <strain evidence="3">DK69</strain>
    </source>
</reference>
<name>V6S8U0_9FLAO</name>
<organism evidence="2 3">
    <name type="scientific">Flavobacterium enshiense DK69</name>
    <dbReference type="NCBI Taxonomy" id="1107311"/>
    <lineage>
        <taxon>Bacteria</taxon>
        <taxon>Pseudomonadati</taxon>
        <taxon>Bacteroidota</taxon>
        <taxon>Flavobacteriia</taxon>
        <taxon>Flavobacteriales</taxon>
        <taxon>Flavobacteriaceae</taxon>
        <taxon>Flavobacterium</taxon>
    </lineage>
</organism>
<evidence type="ECO:0000313" key="2">
    <source>
        <dbReference type="EMBL" id="KGO96064.1"/>
    </source>
</evidence>
<evidence type="ECO:0000313" key="3">
    <source>
        <dbReference type="Proteomes" id="UP000030149"/>
    </source>
</evidence>
<dbReference type="OrthoDB" id="678557at2"/>
<dbReference type="EMBL" id="JRLZ01000005">
    <property type="protein sequence ID" value="KGO96064.1"/>
    <property type="molecule type" value="Genomic_DNA"/>
</dbReference>
<feature type="compositionally biased region" description="Polar residues" evidence="1">
    <location>
        <begin position="113"/>
        <end position="158"/>
    </location>
</feature>
<dbReference type="STRING" id="1107311.Q767_07315"/>
<gene>
    <name evidence="2" type="ORF">Q767_07315</name>
</gene>
<comment type="caution">
    <text evidence="2">The sequence shown here is derived from an EMBL/GenBank/DDBJ whole genome shotgun (WGS) entry which is preliminary data.</text>
</comment>
<evidence type="ECO:0000256" key="1">
    <source>
        <dbReference type="SAM" id="MobiDB-lite"/>
    </source>
</evidence>
<dbReference type="Proteomes" id="UP000030149">
    <property type="component" value="Unassembled WGS sequence"/>
</dbReference>
<keyword evidence="3" id="KW-1185">Reference proteome</keyword>
<dbReference type="AlphaFoldDB" id="V6S8U0"/>
<reference evidence="2 3" key="2">
    <citation type="journal article" date="2015" name="Stand. Genomic Sci.">
        <title>High quality draft genomic sequence of Flavobacterium enshiense DK69(T) and comparison among Flavobacterium genomes.</title>
        <authorList>
            <person name="Zeng Z."/>
            <person name="Chen C."/>
            <person name="Du H."/>
            <person name="Wang G."/>
            <person name="Li M."/>
        </authorList>
    </citation>
    <scope>NUCLEOTIDE SEQUENCE [LARGE SCALE GENOMIC DNA]</scope>
    <source>
        <strain evidence="2 3">DK69</strain>
    </source>
</reference>
<sequence length="184" mass="19055">MTIRPISGLLLAASISLVSCKKEETVEKNTADQKPVPSVYEIVNGTNIPKQPVQPQQNMTVTQPQTTATVTPPVQPTVAKGMNPPHGQPGHRCDIPVGAPLNSPPGKPATPQGVAQAQKTSNQNFTVTPANITPTGNTTTSSQNSAIPELLSTPTTETAPGMNPPHGQAGHRCDIAVGAPLPKS</sequence>
<dbReference type="PROSITE" id="PS51257">
    <property type="entry name" value="PROKAR_LIPOPROTEIN"/>
    <property type="match status" value="1"/>
</dbReference>
<dbReference type="eggNOG" id="ENOG5032ZYU">
    <property type="taxonomic scope" value="Bacteria"/>
</dbReference>
<proteinExistence type="predicted"/>
<feature type="region of interest" description="Disordered" evidence="1">
    <location>
        <begin position="82"/>
        <end position="184"/>
    </location>
</feature>
<dbReference type="RefSeq" id="WP_023573231.1">
    <property type="nucleotide sequence ID" value="NZ_AVCS01000009.1"/>
</dbReference>